<evidence type="ECO:0000256" key="2">
    <source>
        <dbReference type="ARBA" id="ARBA00023002"/>
    </source>
</evidence>
<dbReference type="GO" id="GO:0016491">
    <property type="term" value="F:oxidoreductase activity"/>
    <property type="evidence" value="ECO:0007669"/>
    <property type="project" value="UniProtKB-KW"/>
</dbReference>
<dbReference type="InterPro" id="IPR050432">
    <property type="entry name" value="FAD-linked_Oxidoreductases_BP"/>
</dbReference>
<dbReference type="Gene3D" id="3.30.465.10">
    <property type="match status" value="2"/>
</dbReference>
<dbReference type="InterPro" id="IPR012951">
    <property type="entry name" value="BBE"/>
</dbReference>
<dbReference type="Proteomes" id="UP000001423">
    <property type="component" value="Chromosome"/>
</dbReference>
<dbReference type="InterPro" id="IPR006311">
    <property type="entry name" value="TAT_signal"/>
</dbReference>
<dbReference type="InterPro" id="IPR036318">
    <property type="entry name" value="FAD-bd_PCMH-like_sf"/>
</dbReference>
<protein>
    <submittedName>
        <fullName evidence="5">FAD linked oxidase, N-terminal</fullName>
    </submittedName>
</protein>
<reference evidence="5 6" key="1">
    <citation type="journal article" date="2003" name="Nature">
        <title>Genome divergence in two Prochlorococcus ecotypes reflects oceanic niche differentiation.</title>
        <authorList>
            <person name="Rocap G."/>
            <person name="Larimer F.W."/>
            <person name="Lamerdin J.E."/>
            <person name="Malfatti S."/>
            <person name="Chain P."/>
            <person name="Ahlgren N.A."/>
            <person name="Arellano A."/>
            <person name="Coleman M."/>
            <person name="Hauser L."/>
            <person name="Hess W.R."/>
            <person name="Johnson Z.I."/>
            <person name="Land M.L."/>
            <person name="Lindell D."/>
            <person name="Post A.F."/>
            <person name="Regala W."/>
            <person name="Shah M."/>
            <person name="Shaw S.L."/>
            <person name="Steglich C."/>
            <person name="Sullivan M.B."/>
            <person name="Ting C.S."/>
            <person name="Tolonen A."/>
            <person name="Webb E.A."/>
            <person name="Zinser E.R."/>
            <person name="Chisholm S.W."/>
        </authorList>
    </citation>
    <scope>NUCLEOTIDE SEQUENCE [LARGE SCALE GENOMIC DNA]</scope>
    <source>
        <strain evidence="6">MIT 9313</strain>
    </source>
</reference>
<dbReference type="PANTHER" id="PTHR13878">
    <property type="entry name" value="GULONOLACTONE OXIDASE"/>
    <property type="match status" value="1"/>
</dbReference>
<organism evidence="5 6">
    <name type="scientific">Prochlorococcus marinus (strain MIT 9313)</name>
    <dbReference type="NCBI Taxonomy" id="74547"/>
    <lineage>
        <taxon>Bacteria</taxon>
        <taxon>Bacillati</taxon>
        <taxon>Cyanobacteriota</taxon>
        <taxon>Cyanophyceae</taxon>
        <taxon>Synechococcales</taxon>
        <taxon>Prochlorococcaceae</taxon>
        <taxon>Prochlorococcus</taxon>
    </lineage>
</organism>
<name>Q7V3Z6_PROMM</name>
<dbReference type="Pfam" id="PF08031">
    <property type="entry name" value="BBE"/>
    <property type="match status" value="1"/>
</dbReference>
<dbReference type="KEGG" id="pmt:PMT_2187"/>
<evidence type="ECO:0000259" key="4">
    <source>
        <dbReference type="PROSITE" id="PS51387"/>
    </source>
</evidence>
<gene>
    <name evidence="5" type="ordered locus">PMT_2187</name>
</gene>
<dbReference type="SUPFAM" id="SSF56176">
    <property type="entry name" value="FAD-binding/transporter-associated domain-like"/>
    <property type="match status" value="1"/>
</dbReference>
<dbReference type="InterPro" id="IPR006094">
    <property type="entry name" value="Oxid_FAD_bind_N"/>
</dbReference>
<dbReference type="InterPro" id="IPR016166">
    <property type="entry name" value="FAD-bd_PCMH"/>
</dbReference>
<dbReference type="PROSITE" id="PS51387">
    <property type="entry name" value="FAD_PCMH"/>
    <property type="match status" value="1"/>
</dbReference>
<dbReference type="PROSITE" id="PS51318">
    <property type="entry name" value="TAT"/>
    <property type="match status" value="1"/>
</dbReference>
<dbReference type="PANTHER" id="PTHR13878:SF91">
    <property type="entry name" value="FAD BINDING DOMAIN PROTEIN (AFU_ORTHOLOGUE AFUA_6G12070)-RELATED"/>
    <property type="match status" value="1"/>
</dbReference>
<accession>Q7V3Z6</accession>
<dbReference type="Pfam" id="PF01565">
    <property type="entry name" value="FAD_binding_4"/>
    <property type="match status" value="1"/>
</dbReference>
<evidence type="ECO:0000313" key="6">
    <source>
        <dbReference type="Proteomes" id="UP000001423"/>
    </source>
</evidence>
<evidence type="ECO:0000256" key="3">
    <source>
        <dbReference type="ARBA" id="ARBA00023136"/>
    </source>
</evidence>
<dbReference type="InterPro" id="IPR016169">
    <property type="entry name" value="FAD-bd_PCMH_sub2"/>
</dbReference>
<dbReference type="eggNOG" id="COG0277">
    <property type="taxonomic scope" value="Bacteria"/>
</dbReference>
<dbReference type="HOGENOM" id="CLU_018354_4_4_3"/>
<proteinExistence type="inferred from homology"/>
<dbReference type="EMBL" id="BX548175">
    <property type="protein sequence ID" value="CAE22361.1"/>
    <property type="molecule type" value="Genomic_DNA"/>
</dbReference>
<evidence type="ECO:0000313" key="5">
    <source>
        <dbReference type="EMBL" id="CAE22361.1"/>
    </source>
</evidence>
<sequence length="571" mass="62034">MAMRRRKLLQQASLATLSALGLPALWRQAKAKNTTAAIKELQRRLGTRLIRPKLPWANLLAKTPVPVELKNPWALSSQAGGTQSTGMVGAWTAQASHNAVRVGSKADVATAVDVARLHNLRLVIKGMGGDYFGRSSGPPNSLLIWTHDLNAITTHQSFTPEGAPASQPPVTALTVSAGNAWLHAYQAATAAGLYVQGGGCTTVGACGGFSQGGGFGSYSKRFGSGAAGVLQMEVVTADGQLRTVNAFQEPDLCWALKGGGGGTYGVVVSQTLLAHPIPRLDGWISGWIEASDDGALEELLTNYLELVQKSLINPNWGEGVVIEPGQRRLQMMTSFIDLEANEAEAIWTPLLKQLKSKPHAFDVQVHFHAVPFENKWRPQADAVHWDRRDGAPSGQFWWKGNQNEVGAYWGGYQGRGVPMSALEGESLHRLAKAFVSASRTSFLLFQTSKGLAGISPEAESRQRQTSMNPAVLNDAGYVTLANWTQYRYPGISGHQPNPRESLKQQQDVDRAMAFIRAATPGGSSYVNEGNFFEPNWKQEFWGPNYERLLGIKRRYDPTNLFRVHHGVGSDT</sequence>
<dbReference type="GO" id="GO:0071949">
    <property type="term" value="F:FAD binding"/>
    <property type="evidence" value="ECO:0007669"/>
    <property type="project" value="InterPro"/>
</dbReference>
<comment type="similarity">
    <text evidence="1">Belongs to the oxygen-dependent FAD-linked oxidoreductase family.</text>
</comment>
<feature type="domain" description="FAD-binding PCMH-type" evidence="4">
    <location>
        <begin position="92"/>
        <end position="277"/>
    </location>
</feature>
<dbReference type="AlphaFoldDB" id="Q7V3Z6"/>
<keyword evidence="3" id="KW-0472">Membrane</keyword>
<evidence type="ECO:0000256" key="1">
    <source>
        <dbReference type="ARBA" id="ARBA00005466"/>
    </source>
</evidence>
<keyword evidence="6" id="KW-1185">Reference proteome</keyword>
<keyword evidence="2" id="KW-0560">Oxidoreductase</keyword>